<evidence type="ECO:0000256" key="7">
    <source>
        <dbReference type="ARBA" id="ARBA00023180"/>
    </source>
</evidence>
<keyword evidence="10" id="KW-1185">Reference proteome</keyword>
<name>A0A6J2SYK5_DROLE</name>
<keyword evidence="3" id="KW-0719">Serine esterase</keyword>
<dbReference type="InterPro" id="IPR019819">
    <property type="entry name" value="Carboxylesterase_B_CS"/>
</dbReference>
<sequence length="585" mass="65712">MNHQAHALLWALWTCFLSTNTAISTEKLLVCAPHSGCIQGTYMPGFQTARFEAFLGIPYARPPTGELRLRNPEIMPKWRGTYNATAAKPDCIQKNYLLPTPSVYGEEDCLYLNVYRPQHRSKQKLPVMVYIHGGGFFSGSAGPLVTGPEYFMDNEQVILVTLAYRLGALGFLSTGDSFMPGNFGLKDQNLALQWVKRNIDAFGGDPQRVTIFGQSTGAISTHMHILSPKSRGLFQNAISMSGTANVPFAIESQPLEQARQAAELCDIKGASWLSSAKLARALRKVDVRTLIDAGDGLKFWDVDHLTNYRPVVELEGPDSFLSEHPETLMAKGSYMKVPWLLGTLPGEGAVRAVNIMENKTLREDFNADFDAMLEEFLEFPSVFTKAQLKPKMKLIMEEYLQDKHELNEETIWGFMDIISDRGFKQPLYNAVREHVSSLDPKNPPIYIYSFNYSGPHSFTQIYTSVKPARNYGVVHCDSLIYLFRSPMLFPDFGRHSTDAQAIQTIVDYFVHFAKYGEPKIVEPLTPCTENFFKLRPTGFCEYQEFTNSEAGVELKISKKFPVARAKLWNNILGEARANSNPNPAC</sequence>
<dbReference type="CTD" id="36780"/>
<keyword evidence="7" id="KW-0325">Glycoprotein</keyword>
<organism evidence="10 12">
    <name type="scientific">Drosophila lebanonensis</name>
    <name type="common">Fruit fly</name>
    <name type="synonym">Scaptodrosophila lebanonensis</name>
    <dbReference type="NCBI Taxonomy" id="7225"/>
    <lineage>
        <taxon>Eukaryota</taxon>
        <taxon>Metazoa</taxon>
        <taxon>Ecdysozoa</taxon>
        <taxon>Arthropoda</taxon>
        <taxon>Hexapoda</taxon>
        <taxon>Insecta</taxon>
        <taxon>Pterygota</taxon>
        <taxon>Neoptera</taxon>
        <taxon>Endopterygota</taxon>
        <taxon>Diptera</taxon>
        <taxon>Brachycera</taxon>
        <taxon>Muscomorpha</taxon>
        <taxon>Ephydroidea</taxon>
        <taxon>Drosophilidae</taxon>
        <taxon>Scaptodrosophila</taxon>
    </lineage>
</organism>
<evidence type="ECO:0000256" key="1">
    <source>
        <dbReference type="ARBA" id="ARBA00004613"/>
    </source>
</evidence>
<dbReference type="GO" id="GO:0052689">
    <property type="term" value="F:carboxylic ester hydrolase activity"/>
    <property type="evidence" value="ECO:0007669"/>
    <property type="project" value="UniProtKB-KW"/>
</dbReference>
<evidence type="ECO:0000313" key="11">
    <source>
        <dbReference type="RefSeq" id="XP_030369003.1"/>
    </source>
</evidence>
<evidence type="ECO:0000256" key="6">
    <source>
        <dbReference type="ARBA" id="ARBA00023157"/>
    </source>
</evidence>
<dbReference type="PANTHER" id="PTHR43142">
    <property type="entry name" value="CARBOXYLIC ESTER HYDROLASE"/>
    <property type="match status" value="1"/>
</dbReference>
<dbReference type="RefSeq" id="XP_030369003.1">
    <property type="nucleotide sequence ID" value="XM_030513143.1"/>
</dbReference>
<evidence type="ECO:0000256" key="3">
    <source>
        <dbReference type="ARBA" id="ARBA00022487"/>
    </source>
</evidence>
<evidence type="ECO:0000313" key="10">
    <source>
        <dbReference type="Proteomes" id="UP000504634"/>
    </source>
</evidence>
<evidence type="ECO:0000313" key="12">
    <source>
        <dbReference type="RefSeq" id="XP_030369004.1"/>
    </source>
</evidence>
<accession>A0A6J2SYK5</accession>
<proteinExistence type="inferred from homology"/>
<dbReference type="RefSeq" id="XP_030369004.1">
    <property type="nucleotide sequence ID" value="XM_030513144.1"/>
</dbReference>
<dbReference type="OrthoDB" id="19653at2759"/>
<comment type="similarity">
    <text evidence="2 8">Belongs to the type-B carboxylesterase/lipase family.</text>
</comment>
<keyword evidence="5 8" id="KW-0378">Hydrolase</keyword>
<dbReference type="Proteomes" id="UP000504634">
    <property type="component" value="Unplaced"/>
</dbReference>
<keyword evidence="4" id="KW-0964">Secreted</keyword>
<keyword evidence="6" id="KW-1015">Disulfide bond</keyword>
<dbReference type="InterPro" id="IPR019826">
    <property type="entry name" value="Carboxylesterase_B_AS"/>
</dbReference>
<dbReference type="PROSITE" id="PS00122">
    <property type="entry name" value="CARBOXYLESTERASE_B_1"/>
    <property type="match status" value="1"/>
</dbReference>
<feature type="chain" id="PRO_5044518457" description="Carboxylic ester hydrolase" evidence="8">
    <location>
        <begin position="23"/>
        <end position="585"/>
    </location>
</feature>
<feature type="signal peptide" evidence="8">
    <location>
        <begin position="1"/>
        <end position="22"/>
    </location>
</feature>
<comment type="subcellular location">
    <subcellularLocation>
        <location evidence="1">Secreted</location>
    </subcellularLocation>
</comment>
<dbReference type="GO" id="GO:0005576">
    <property type="term" value="C:extracellular region"/>
    <property type="evidence" value="ECO:0007669"/>
    <property type="project" value="UniProtKB-SubCell"/>
</dbReference>
<evidence type="ECO:0000313" key="13">
    <source>
        <dbReference type="RefSeq" id="XP_030369005.1"/>
    </source>
</evidence>
<dbReference type="InterPro" id="IPR002018">
    <property type="entry name" value="CarbesteraseB"/>
</dbReference>
<dbReference type="PROSITE" id="PS00941">
    <property type="entry name" value="CARBOXYLESTERASE_B_2"/>
    <property type="match status" value="1"/>
</dbReference>
<dbReference type="PANTHER" id="PTHR43142:SF1">
    <property type="entry name" value="CARBOXYLIC ESTER HYDROLASE"/>
    <property type="match status" value="1"/>
</dbReference>
<evidence type="ECO:0000259" key="9">
    <source>
        <dbReference type="Pfam" id="PF00135"/>
    </source>
</evidence>
<keyword evidence="8" id="KW-0732">Signal</keyword>
<evidence type="ECO:0000256" key="8">
    <source>
        <dbReference type="RuleBase" id="RU361235"/>
    </source>
</evidence>
<dbReference type="AlphaFoldDB" id="A0A6J2SYK5"/>
<dbReference type="SUPFAM" id="SSF53474">
    <property type="entry name" value="alpha/beta-Hydrolases"/>
    <property type="match status" value="1"/>
</dbReference>
<dbReference type="Pfam" id="PF00135">
    <property type="entry name" value="COesterase"/>
    <property type="match status" value="1"/>
</dbReference>
<dbReference type="RefSeq" id="XP_030369005.1">
    <property type="nucleotide sequence ID" value="XM_030513145.1"/>
</dbReference>
<reference evidence="11 12" key="1">
    <citation type="submission" date="2025-04" db="UniProtKB">
        <authorList>
            <consortium name="RefSeq"/>
        </authorList>
    </citation>
    <scope>IDENTIFICATION</scope>
    <source>
        <strain evidence="11 12">11010-0011.00</strain>
        <tissue evidence="11 12">Whole body</tissue>
    </source>
</reference>
<evidence type="ECO:0000256" key="2">
    <source>
        <dbReference type="ARBA" id="ARBA00005964"/>
    </source>
</evidence>
<dbReference type="EC" id="3.1.1.-" evidence="8"/>
<dbReference type="Gene3D" id="3.40.50.1820">
    <property type="entry name" value="alpha/beta hydrolase"/>
    <property type="match status" value="1"/>
</dbReference>
<gene>
    <name evidence="11 12 13" type="primary">LOC115620034</name>
</gene>
<dbReference type="GeneID" id="115620034"/>
<feature type="domain" description="Carboxylesterase type B" evidence="9">
    <location>
        <begin position="34"/>
        <end position="520"/>
    </location>
</feature>
<evidence type="ECO:0000256" key="4">
    <source>
        <dbReference type="ARBA" id="ARBA00022525"/>
    </source>
</evidence>
<dbReference type="InterPro" id="IPR029058">
    <property type="entry name" value="AB_hydrolase_fold"/>
</dbReference>
<evidence type="ECO:0000256" key="5">
    <source>
        <dbReference type="ARBA" id="ARBA00022801"/>
    </source>
</evidence>
<protein>
    <recommendedName>
        <fullName evidence="8">Carboxylic ester hydrolase</fullName>
        <ecNumber evidence="8">3.1.1.-</ecNumber>
    </recommendedName>
</protein>